<gene>
    <name evidence="1" type="ORF">CU097_009000</name>
</gene>
<dbReference type="OrthoDB" id="3853857at2759"/>
<dbReference type="SUPFAM" id="SSF111331">
    <property type="entry name" value="NAD kinase/diacylglycerol kinase-like"/>
    <property type="match status" value="1"/>
</dbReference>
<accession>A0A367J345</accession>
<keyword evidence="2" id="KW-1185">Reference proteome</keyword>
<dbReference type="AlphaFoldDB" id="A0A367J345"/>
<name>A0A367J345_RHIAZ</name>
<dbReference type="Gene3D" id="2.60.200.40">
    <property type="match status" value="1"/>
</dbReference>
<comment type="caution">
    <text evidence="1">The sequence shown here is derived from an EMBL/GenBank/DDBJ whole genome shotgun (WGS) entry which is preliminary data.</text>
</comment>
<evidence type="ECO:0000313" key="2">
    <source>
        <dbReference type="Proteomes" id="UP000252139"/>
    </source>
</evidence>
<evidence type="ECO:0000313" key="1">
    <source>
        <dbReference type="EMBL" id="RCH84333.1"/>
    </source>
</evidence>
<sequence>MTSSVEYYKIKAFRLTPVLKPGKTAYVAIDGEHAPCKPFQVQVHPRLCSVLAIKPTFLNTNI</sequence>
<dbReference type="Proteomes" id="UP000252139">
    <property type="component" value="Unassembled WGS sequence"/>
</dbReference>
<dbReference type="InterPro" id="IPR016064">
    <property type="entry name" value="NAD/diacylglycerol_kinase_sf"/>
</dbReference>
<reference evidence="1 2" key="1">
    <citation type="journal article" date="2018" name="G3 (Bethesda)">
        <title>Phylogenetic and Phylogenomic Definition of Rhizopus Species.</title>
        <authorList>
            <person name="Gryganskyi A.P."/>
            <person name="Golan J."/>
            <person name="Dolatabadi S."/>
            <person name="Mondo S."/>
            <person name="Robb S."/>
            <person name="Idnurm A."/>
            <person name="Muszewska A."/>
            <person name="Steczkiewicz K."/>
            <person name="Masonjones S."/>
            <person name="Liao H.L."/>
            <person name="Gajdeczka M.T."/>
            <person name="Anike F."/>
            <person name="Vuek A."/>
            <person name="Anishchenko I.M."/>
            <person name="Voigt K."/>
            <person name="de Hoog G.S."/>
            <person name="Smith M.E."/>
            <person name="Heitman J."/>
            <person name="Vilgalys R."/>
            <person name="Stajich J.E."/>
        </authorList>
    </citation>
    <scope>NUCLEOTIDE SEQUENCE [LARGE SCALE GENOMIC DNA]</scope>
    <source>
        <strain evidence="1 2">CBS 357.93</strain>
    </source>
</reference>
<protein>
    <submittedName>
        <fullName evidence="1">Uncharacterized protein</fullName>
    </submittedName>
</protein>
<dbReference type="STRING" id="86630.A0A367J345"/>
<organism evidence="1 2">
    <name type="scientific">Rhizopus azygosporus</name>
    <name type="common">Rhizopus microsporus var. azygosporus</name>
    <dbReference type="NCBI Taxonomy" id="86630"/>
    <lineage>
        <taxon>Eukaryota</taxon>
        <taxon>Fungi</taxon>
        <taxon>Fungi incertae sedis</taxon>
        <taxon>Mucoromycota</taxon>
        <taxon>Mucoromycotina</taxon>
        <taxon>Mucoromycetes</taxon>
        <taxon>Mucorales</taxon>
        <taxon>Mucorineae</taxon>
        <taxon>Rhizopodaceae</taxon>
        <taxon>Rhizopus</taxon>
    </lineage>
</organism>
<dbReference type="EMBL" id="PJQL01002393">
    <property type="protein sequence ID" value="RCH84333.1"/>
    <property type="molecule type" value="Genomic_DNA"/>
</dbReference>
<proteinExistence type="predicted"/>